<dbReference type="AlphaFoldDB" id="A0A438K5Y7"/>
<reference evidence="1 2" key="1">
    <citation type="journal article" date="2018" name="PLoS Genet.">
        <title>Population sequencing reveals clonal diversity and ancestral inbreeding in the grapevine cultivar Chardonnay.</title>
        <authorList>
            <person name="Roach M.J."/>
            <person name="Johnson D.L."/>
            <person name="Bohlmann J."/>
            <person name="van Vuuren H.J."/>
            <person name="Jones S.J."/>
            <person name="Pretorius I.S."/>
            <person name="Schmidt S.A."/>
            <person name="Borneman A.R."/>
        </authorList>
    </citation>
    <scope>NUCLEOTIDE SEQUENCE [LARGE SCALE GENOMIC DNA]</scope>
    <source>
        <strain evidence="2">cv. Chardonnay</strain>
        <tissue evidence="1">Leaf</tissue>
    </source>
</reference>
<sequence>MKGSSKSLAPRLSKALNNIPKMLEITPVRNSNLPLKWASKELTSEKLTLPRDGNGFKTSTMRLGADVIVFSRASRTSRATQSIGLLSYTFLRRTGQDDVIVPMVDFDISDHWAEPIIYSSKEDWSTNLKTILEWSPFASKEELMQQVHLISSNMTFYFRNLESFIVGIFGIIANEDEMRGGKRWFAIESTSFEVSVKEARGKIRGTIVERSKGLSSQIRFGVTSLRNFLEGLEECCREERKGRLAKVWEEEGRKFKVERRENGAGRYILCSVIDVESKRFCLVVPEGKGILGGWALFAEKLWELGVATQDEVKVKEASRGESKSEGVLIENKEESCIEKKAMGGKKSYADVTKESAGMQGDALWLQVGGGELRNREKGLGRCLVGRWRTGSVGELELQTIKKWGEQVWNLRKGLRMLSMGRPLMMLEFEDEEDAERTLKRGT</sequence>
<dbReference type="InterPro" id="IPR045261">
    <property type="entry name" value="MORC_ATPase"/>
</dbReference>
<name>A0A438K5Y7_VITVI</name>
<dbReference type="PANTHER" id="PTHR23336">
    <property type="entry name" value="ZINC FINGER CW-TYPE COILED-COIL DOMAIN PROTEIN 3"/>
    <property type="match status" value="1"/>
</dbReference>
<gene>
    <name evidence="1" type="primary">MORC1_2</name>
    <name evidence="1" type="ORF">CK203_006134</name>
</gene>
<accession>A0A438K5Y7</accession>
<dbReference type="PANTHER" id="PTHR23336:SF50">
    <property type="entry name" value="PROTEIN MICRORCHIDIA 1-RELATED"/>
    <property type="match status" value="1"/>
</dbReference>
<evidence type="ECO:0000313" key="1">
    <source>
        <dbReference type="EMBL" id="RVX16619.1"/>
    </source>
</evidence>
<dbReference type="GO" id="GO:0016887">
    <property type="term" value="F:ATP hydrolysis activity"/>
    <property type="evidence" value="ECO:0007669"/>
    <property type="project" value="InterPro"/>
</dbReference>
<protein>
    <submittedName>
        <fullName evidence="1">Protein MICRORCHIDIA 1</fullName>
    </submittedName>
</protein>
<comment type="caution">
    <text evidence="1">The sequence shown here is derived from an EMBL/GenBank/DDBJ whole genome shotgun (WGS) entry which is preliminary data.</text>
</comment>
<evidence type="ECO:0000313" key="2">
    <source>
        <dbReference type="Proteomes" id="UP000288805"/>
    </source>
</evidence>
<dbReference type="Proteomes" id="UP000288805">
    <property type="component" value="Unassembled WGS sequence"/>
</dbReference>
<organism evidence="1 2">
    <name type="scientific">Vitis vinifera</name>
    <name type="common">Grape</name>
    <dbReference type="NCBI Taxonomy" id="29760"/>
    <lineage>
        <taxon>Eukaryota</taxon>
        <taxon>Viridiplantae</taxon>
        <taxon>Streptophyta</taxon>
        <taxon>Embryophyta</taxon>
        <taxon>Tracheophyta</taxon>
        <taxon>Spermatophyta</taxon>
        <taxon>Magnoliopsida</taxon>
        <taxon>eudicotyledons</taxon>
        <taxon>Gunneridae</taxon>
        <taxon>Pentapetalae</taxon>
        <taxon>rosids</taxon>
        <taxon>Vitales</taxon>
        <taxon>Vitaceae</taxon>
        <taxon>Viteae</taxon>
        <taxon>Vitis</taxon>
    </lineage>
</organism>
<proteinExistence type="predicted"/>
<dbReference type="EMBL" id="QGNW01000015">
    <property type="protein sequence ID" value="RVX16619.1"/>
    <property type="molecule type" value="Genomic_DNA"/>
</dbReference>